<evidence type="ECO:0000313" key="6">
    <source>
        <dbReference type="Proteomes" id="UP000234349"/>
    </source>
</evidence>
<dbReference type="GO" id="GO:0042256">
    <property type="term" value="P:cytosolic ribosome assembly"/>
    <property type="evidence" value="ECO:0007669"/>
    <property type="project" value="UniProtKB-UniRule"/>
</dbReference>
<dbReference type="SUPFAM" id="SSF81301">
    <property type="entry name" value="Nucleotidyltransferase"/>
    <property type="match status" value="1"/>
</dbReference>
<keyword evidence="2" id="KW-0678">Repressor</keyword>
<dbReference type="HAMAP" id="MF_01477">
    <property type="entry name" value="Iojap_RsfS"/>
    <property type="match status" value="1"/>
</dbReference>
<dbReference type="AlphaFoldDB" id="A0A094Y2N4"/>
<reference evidence="4 7" key="2">
    <citation type="submission" date="2018-02" db="EMBL/GenBank/DDBJ databases">
        <authorList>
            <person name="Rodrigo-Torres L."/>
            <person name="Arahal R. D."/>
            <person name="Lucena T."/>
        </authorList>
    </citation>
    <scope>NUCLEOTIDE SEQUENCE [LARGE SCALE GENOMIC DNA]</scope>
    <source>
        <strain evidence="4 7">CECT 9267</strain>
    </source>
</reference>
<evidence type="ECO:0000313" key="3">
    <source>
        <dbReference type="EMBL" id="PKX78262.1"/>
    </source>
</evidence>
<protein>
    <recommendedName>
        <fullName evidence="2">Ribosomal silencing factor RsfS</fullName>
    </recommendedName>
</protein>
<reference evidence="5" key="3">
    <citation type="submission" date="2023-04" db="EMBL/GenBank/DDBJ databases">
        <title>Novel strain of Lactilactobacillus sakei and use thereof.</title>
        <authorList>
            <person name="Kim S.Y."/>
        </authorList>
    </citation>
    <scope>NUCLEOTIDE SEQUENCE</scope>
    <source>
        <strain evidence="5">HUP1</strain>
    </source>
</reference>
<organism evidence="4 7">
    <name type="scientific">Latilactobacillus sakei</name>
    <name type="common">Lactobacillus sakei</name>
    <dbReference type="NCBI Taxonomy" id="1599"/>
    <lineage>
        <taxon>Bacteria</taxon>
        <taxon>Bacillati</taxon>
        <taxon>Bacillota</taxon>
        <taxon>Bacilli</taxon>
        <taxon>Lactobacillales</taxon>
        <taxon>Lactobacillaceae</taxon>
        <taxon>Latilactobacillus</taxon>
    </lineage>
</organism>
<dbReference type="Gene3D" id="3.30.460.10">
    <property type="entry name" value="Beta Polymerase, domain 2"/>
    <property type="match status" value="1"/>
</dbReference>
<dbReference type="PANTHER" id="PTHR21043:SF0">
    <property type="entry name" value="MITOCHONDRIAL ASSEMBLY OF RIBOSOMAL LARGE SUBUNIT PROTEIN 1"/>
    <property type="match status" value="1"/>
</dbReference>
<dbReference type="NCBIfam" id="TIGR00090">
    <property type="entry name" value="rsfS_iojap_ybeB"/>
    <property type="match status" value="1"/>
</dbReference>
<sequence>MKSLDLLKIAVKAADGKRAEDIVALNMEGISLLADYFVMMTGSSERQLDAIVDAIEDAEEEAGLMVKKIEGKKGSRWILMDFGDLVINVFMPEERALYNLEKLWDEAPMVDVSEWLTEE</sequence>
<dbReference type="RefSeq" id="WP_011375083.1">
    <property type="nucleotide sequence ID" value="NZ_AP017931.1"/>
</dbReference>
<gene>
    <name evidence="2 4" type="primary">rsfS</name>
    <name evidence="3" type="ORF">CUR37_05010</name>
    <name evidence="4" type="ORF">LAS9267_00486</name>
    <name evidence="5" type="ORF">QBD03_07945</name>
</gene>
<evidence type="ECO:0000313" key="5">
    <source>
        <dbReference type="EMBL" id="WGI18678.1"/>
    </source>
</evidence>
<dbReference type="GeneID" id="57132301"/>
<comment type="function">
    <text evidence="2">Functions as a ribosomal silencing factor. Interacts with ribosomal protein uL14 (rplN), blocking formation of intersubunit bridge B8. Prevents association of the 30S and 50S ribosomal subunits and the formation of functional ribosomes, thus repressing translation.</text>
</comment>
<dbReference type="GO" id="GO:0005737">
    <property type="term" value="C:cytoplasm"/>
    <property type="evidence" value="ECO:0007669"/>
    <property type="project" value="UniProtKB-SubCell"/>
</dbReference>
<dbReference type="InterPro" id="IPR043519">
    <property type="entry name" value="NT_sf"/>
</dbReference>
<dbReference type="EMBL" id="CP122959">
    <property type="protein sequence ID" value="WGI18678.1"/>
    <property type="molecule type" value="Genomic_DNA"/>
</dbReference>
<dbReference type="Pfam" id="PF02410">
    <property type="entry name" value="RsfS"/>
    <property type="match status" value="1"/>
</dbReference>
<dbReference type="GO" id="GO:0043023">
    <property type="term" value="F:ribosomal large subunit binding"/>
    <property type="evidence" value="ECO:0007669"/>
    <property type="project" value="TreeGrafter"/>
</dbReference>
<reference evidence="3 6" key="1">
    <citation type="submission" date="2016-09" db="EMBL/GenBank/DDBJ databases">
        <authorList>
            <person name="Inglin R.C."/>
        </authorList>
    </citation>
    <scope>NUCLEOTIDE SEQUENCE [LARGE SCALE GENOMIC DNA]</scope>
    <source>
        <strain evidence="3 6">RI-517</strain>
    </source>
</reference>
<evidence type="ECO:0000313" key="4">
    <source>
        <dbReference type="EMBL" id="SPE19520.1"/>
    </source>
</evidence>
<keyword evidence="2" id="KW-0810">Translation regulation</keyword>
<dbReference type="InterPro" id="IPR004394">
    <property type="entry name" value="Iojap/RsfS/C7orf30"/>
</dbReference>
<dbReference type="PANTHER" id="PTHR21043">
    <property type="entry name" value="IOJAP SUPERFAMILY ORTHOLOG"/>
    <property type="match status" value="1"/>
</dbReference>
<comment type="similarity">
    <text evidence="1 2">Belongs to the Iojap/RsfS family.</text>
</comment>
<dbReference type="GO" id="GO:0017148">
    <property type="term" value="P:negative regulation of translation"/>
    <property type="evidence" value="ECO:0007669"/>
    <property type="project" value="UniProtKB-UniRule"/>
</dbReference>
<dbReference type="Proteomes" id="UP000239650">
    <property type="component" value="Unassembled WGS sequence"/>
</dbReference>
<dbReference type="EMBL" id="MKGH01000019">
    <property type="protein sequence ID" value="PKX78262.1"/>
    <property type="molecule type" value="Genomic_DNA"/>
</dbReference>
<evidence type="ECO:0000256" key="2">
    <source>
        <dbReference type="HAMAP-Rule" id="MF_01477"/>
    </source>
</evidence>
<keyword evidence="2" id="KW-0963">Cytoplasm</keyword>
<comment type="subcellular location">
    <subcellularLocation>
        <location evidence="2">Cytoplasm</location>
    </subcellularLocation>
</comment>
<accession>A0A094Y2N4</accession>
<dbReference type="EMBL" id="OKRC01000002">
    <property type="protein sequence ID" value="SPE19520.1"/>
    <property type="molecule type" value="Genomic_DNA"/>
</dbReference>
<dbReference type="Proteomes" id="UP000234349">
    <property type="component" value="Unassembled WGS sequence"/>
</dbReference>
<comment type="subunit">
    <text evidence="2">Interacts with ribosomal protein uL14 (rplN).</text>
</comment>
<evidence type="ECO:0000256" key="1">
    <source>
        <dbReference type="ARBA" id="ARBA00010574"/>
    </source>
</evidence>
<name>A0A094Y2N4_LATSK</name>
<dbReference type="OMA" id="YNLEAFW"/>
<dbReference type="GO" id="GO:0090071">
    <property type="term" value="P:negative regulation of ribosome biogenesis"/>
    <property type="evidence" value="ECO:0007669"/>
    <property type="project" value="UniProtKB-UniRule"/>
</dbReference>
<proteinExistence type="inferred from homology"/>
<evidence type="ECO:0000313" key="7">
    <source>
        <dbReference type="Proteomes" id="UP000239650"/>
    </source>
</evidence>
<dbReference type="Proteomes" id="UP001179858">
    <property type="component" value="Chromosome"/>
</dbReference>